<comment type="caution">
    <text evidence="2">The sequence shown here is derived from an EMBL/GenBank/DDBJ whole genome shotgun (WGS) entry which is preliminary data.</text>
</comment>
<dbReference type="InterPro" id="IPR007048">
    <property type="entry name" value="IraD/Gp25-like"/>
</dbReference>
<reference evidence="2 3" key="1">
    <citation type="submission" date="2020-08" db="EMBL/GenBank/DDBJ databases">
        <title>Genomic Encyclopedia of Type Strains, Phase IV (KMG-IV): sequencing the most valuable type-strain genomes for metagenomic binning, comparative biology and taxonomic classification.</title>
        <authorList>
            <person name="Goeker M."/>
        </authorList>
    </citation>
    <scope>NUCLEOTIDE SEQUENCE [LARGE SCALE GENOMIC DNA]</scope>
    <source>
        <strain evidence="2 3">YIM 65646</strain>
    </source>
</reference>
<organism evidence="2 3">
    <name type="scientific">Phytomonospora endophytica</name>
    <dbReference type="NCBI Taxonomy" id="714109"/>
    <lineage>
        <taxon>Bacteria</taxon>
        <taxon>Bacillati</taxon>
        <taxon>Actinomycetota</taxon>
        <taxon>Actinomycetes</taxon>
        <taxon>Micromonosporales</taxon>
        <taxon>Micromonosporaceae</taxon>
        <taxon>Phytomonospora</taxon>
    </lineage>
</organism>
<dbReference type="Pfam" id="PF04965">
    <property type="entry name" value="GPW_gp25"/>
    <property type="match status" value="1"/>
</dbReference>
<protein>
    <recommendedName>
        <fullName evidence="1">IraD/Gp25-like domain-containing protein</fullName>
    </recommendedName>
</protein>
<proteinExistence type="predicted"/>
<gene>
    <name evidence="2" type="ORF">HNR73_001349</name>
</gene>
<dbReference type="Gene3D" id="3.10.450.40">
    <property type="match status" value="1"/>
</dbReference>
<feature type="domain" description="IraD/Gp25-like" evidence="1">
    <location>
        <begin position="23"/>
        <end position="106"/>
    </location>
</feature>
<sequence>MTVLRGMSVPFRVVGGRVGQTSGPDKIAENLRHLLSTRLGERVLRRGYGGGVQQRLQQPNDHTLRSLIRREIEQALRDHLPQARLVTPVRLAHNESELTVTFDYALDSAEPAQQVALTLPRSS</sequence>
<dbReference type="Proteomes" id="UP000548476">
    <property type="component" value="Unassembled WGS sequence"/>
</dbReference>
<evidence type="ECO:0000259" key="1">
    <source>
        <dbReference type="Pfam" id="PF04965"/>
    </source>
</evidence>
<evidence type="ECO:0000313" key="2">
    <source>
        <dbReference type="EMBL" id="MBB6033499.1"/>
    </source>
</evidence>
<dbReference type="AlphaFoldDB" id="A0A841FLM3"/>
<evidence type="ECO:0000313" key="3">
    <source>
        <dbReference type="Proteomes" id="UP000548476"/>
    </source>
</evidence>
<dbReference type="EMBL" id="JACHGT010000003">
    <property type="protein sequence ID" value="MBB6033499.1"/>
    <property type="molecule type" value="Genomic_DNA"/>
</dbReference>
<dbReference type="RefSeq" id="WP_184786408.1">
    <property type="nucleotide sequence ID" value="NZ_BONT01000015.1"/>
</dbReference>
<dbReference type="SUPFAM" id="SSF160719">
    <property type="entry name" value="gpW/gp25-like"/>
    <property type="match status" value="1"/>
</dbReference>
<accession>A0A841FLM3</accession>
<keyword evidence="3" id="KW-1185">Reference proteome</keyword>
<name>A0A841FLM3_9ACTN</name>